<feature type="non-terminal residue" evidence="1">
    <location>
        <position position="268"/>
    </location>
</feature>
<accession>A0ABR0M6J3</accession>
<evidence type="ECO:0000313" key="1">
    <source>
        <dbReference type="EMBL" id="KAK5286482.1"/>
    </source>
</evidence>
<gene>
    <name evidence="1" type="ORF">LTR16_004158</name>
</gene>
<comment type="caution">
    <text evidence="1">The sequence shown here is derived from an EMBL/GenBank/DDBJ whole genome shotgun (WGS) entry which is preliminary data.</text>
</comment>
<keyword evidence="2" id="KW-1185">Reference proteome</keyword>
<evidence type="ECO:0000313" key="2">
    <source>
        <dbReference type="Proteomes" id="UP001357485"/>
    </source>
</evidence>
<proteinExistence type="predicted"/>
<dbReference type="EMBL" id="JAVRRA010000516">
    <property type="protein sequence ID" value="KAK5286482.1"/>
    <property type="molecule type" value="Genomic_DNA"/>
</dbReference>
<protein>
    <recommendedName>
        <fullName evidence="3">Aminoglycoside phosphotransferase domain-containing protein</fullName>
    </recommendedName>
</protein>
<dbReference type="Proteomes" id="UP001357485">
    <property type="component" value="Unassembled WGS sequence"/>
</dbReference>
<evidence type="ECO:0008006" key="3">
    <source>
        <dbReference type="Google" id="ProtNLM"/>
    </source>
</evidence>
<organism evidence="1 2">
    <name type="scientific">Cryomyces antarcticus</name>
    <dbReference type="NCBI Taxonomy" id="329879"/>
    <lineage>
        <taxon>Eukaryota</taxon>
        <taxon>Fungi</taxon>
        <taxon>Dikarya</taxon>
        <taxon>Ascomycota</taxon>
        <taxon>Pezizomycotina</taxon>
        <taxon>Dothideomycetes</taxon>
        <taxon>Dothideomycetes incertae sedis</taxon>
        <taxon>Cryomyces</taxon>
    </lineage>
</organism>
<reference evidence="1 2" key="1">
    <citation type="submission" date="2023-08" db="EMBL/GenBank/DDBJ databases">
        <title>Black Yeasts Isolated from many extreme environments.</title>
        <authorList>
            <person name="Coleine C."/>
            <person name="Stajich J.E."/>
            <person name="Selbmann L."/>
        </authorList>
    </citation>
    <scope>NUCLEOTIDE SEQUENCE [LARGE SCALE GENOMIC DNA]</scope>
    <source>
        <strain evidence="1 2">CCFEE 536</strain>
    </source>
</reference>
<sequence>MYDHDDWPKMPDGNDFDGKQLLTLVRSGNSPFHGLWDVNLLIREIEENLGAHVIDIPVISKGSNNYGLHLKLSNRPDIVARMSRDEVNMPNFDGAPIHKQVPEVKFEVAVYELLRSEPEILASHLLYHRIPVQHVGPRLDLPQDIAGRHLYLFEKAKGENNVWRDLSSKQRAYLLAQSARIRASLFNFNLPLDFAAVWLRERLFEQKPKLLPIPVAPTREFCVALFMSKIEATIRNIGDMIGWESDNVTVGPIAAAAKHSLLRLIPHI</sequence>
<name>A0ABR0M6J3_9PEZI</name>